<gene>
    <name evidence="1" type="ORF">A6A04_13145</name>
</gene>
<evidence type="ECO:0000313" key="2">
    <source>
        <dbReference type="Proteomes" id="UP000078428"/>
    </source>
</evidence>
<keyword evidence="2" id="KW-1185">Reference proteome</keyword>
<accession>A0A178MUU3</accession>
<dbReference type="AlphaFoldDB" id="A0A178MUU3"/>
<comment type="caution">
    <text evidence="1">The sequence shown here is derived from an EMBL/GenBank/DDBJ whole genome shotgun (WGS) entry which is preliminary data.</text>
</comment>
<reference evidence="1 2" key="1">
    <citation type="submission" date="2016-04" db="EMBL/GenBank/DDBJ databases">
        <title>Draft genome sequence of freshwater magnetotactic bacteria Magnetospirillum marisnigri SP-1 and Magnetospirillum moscoviense BB-1.</title>
        <authorList>
            <person name="Koziaeva V."/>
            <person name="Dziuba M.V."/>
            <person name="Ivanov T.M."/>
            <person name="Kuznetsov B."/>
            <person name="Grouzdev D.S."/>
        </authorList>
    </citation>
    <scope>NUCLEOTIDE SEQUENCE [LARGE SCALE GENOMIC DNA]</scope>
    <source>
        <strain evidence="1 2">SP-1</strain>
    </source>
</reference>
<dbReference type="Proteomes" id="UP000078428">
    <property type="component" value="Unassembled WGS sequence"/>
</dbReference>
<organism evidence="1 2">
    <name type="scientific">Paramagnetospirillum marisnigri</name>
    <dbReference type="NCBI Taxonomy" id="1285242"/>
    <lineage>
        <taxon>Bacteria</taxon>
        <taxon>Pseudomonadati</taxon>
        <taxon>Pseudomonadota</taxon>
        <taxon>Alphaproteobacteria</taxon>
        <taxon>Rhodospirillales</taxon>
        <taxon>Magnetospirillaceae</taxon>
        <taxon>Paramagnetospirillum</taxon>
    </lineage>
</organism>
<dbReference type="EMBL" id="LWQT01000038">
    <property type="protein sequence ID" value="OAN53837.1"/>
    <property type="molecule type" value="Genomic_DNA"/>
</dbReference>
<evidence type="ECO:0000313" key="1">
    <source>
        <dbReference type="EMBL" id="OAN53837.1"/>
    </source>
</evidence>
<protein>
    <submittedName>
        <fullName evidence="1">Uncharacterized protein</fullName>
    </submittedName>
</protein>
<sequence length="59" mass="6587">MPPPNALKSAVAELRCLVPEILSNKLLDDEEDELRIRLEAPMAAETLGLMMLTMTRTSF</sequence>
<proteinExistence type="predicted"/>
<dbReference type="STRING" id="1285242.A6A04_13145"/>
<name>A0A178MUU3_9PROT</name>